<keyword evidence="1" id="KW-0479">Metal-binding</keyword>
<reference evidence="7 8" key="1">
    <citation type="submission" date="2015-04" db="EMBL/GenBank/DDBJ databases">
        <title>Complete genome sequence of Sulfurovum lithotrophicum ATCC BAA-797T.</title>
        <authorList>
            <person name="Ahn J."/>
            <person name="Park G."/>
            <person name="Jeon W."/>
            <person name="Jang Y."/>
            <person name="Jang M."/>
            <person name="Lee H."/>
            <person name="Lee H."/>
        </authorList>
    </citation>
    <scope>NUCLEOTIDE SEQUENCE [LARGE SCALE GENOMIC DNA]</scope>
    <source>
        <strain evidence="8">ATCC BAA-797 / 42BKT</strain>
    </source>
</reference>
<dbReference type="Pfam" id="PF07731">
    <property type="entry name" value="Cu-oxidase_2"/>
    <property type="match status" value="1"/>
</dbReference>
<dbReference type="GO" id="GO:0005507">
    <property type="term" value="F:copper ion binding"/>
    <property type="evidence" value="ECO:0007669"/>
    <property type="project" value="InterPro"/>
</dbReference>
<dbReference type="InterPro" id="IPR011706">
    <property type="entry name" value="Cu-oxidase_C"/>
</dbReference>
<dbReference type="PANTHER" id="PTHR11709">
    <property type="entry name" value="MULTI-COPPER OXIDASE"/>
    <property type="match status" value="1"/>
</dbReference>
<dbReference type="InterPro" id="IPR045087">
    <property type="entry name" value="Cu-oxidase_fam"/>
</dbReference>
<dbReference type="PROSITE" id="PS51318">
    <property type="entry name" value="TAT"/>
    <property type="match status" value="1"/>
</dbReference>
<dbReference type="Pfam" id="PF07732">
    <property type="entry name" value="Cu-oxidase_3"/>
    <property type="match status" value="1"/>
</dbReference>
<dbReference type="Gene3D" id="2.60.40.420">
    <property type="entry name" value="Cupredoxins - blue copper proteins"/>
    <property type="match status" value="1"/>
</dbReference>
<dbReference type="GO" id="GO:0016491">
    <property type="term" value="F:oxidoreductase activity"/>
    <property type="evidence" value="ECO:0007669"/>
    <property type="project" value="UniProtKB-KW"/>
</dbReference>
<evidence type="ECO:0000313" key="7">
    <source>
        <dbReference type="EMBL" id="AKF25281.1"/>
    </source>
</evidence>
<keyword evidence="2" id="KW-0560">Oxidoreductase</keyword>
<keyword evidence="8" id="KW-1185">Reference proteome</keyword>
<evidence type="ECO:0000256" key="4">
    <source>
        <dbReference type="SAM" id="SignalP"/>
    </source>
</evidence>
<dbReference type="KEGG" id="slh:YH65_07675"/>
<dbReference type="RefSeq" id="WP_046551359.1">
    <property type="nucleotide sequence ID" value="NZ_CP011308.1"/>
</dbReference>
<proteinExistence type="predicted"/>
<dbReference type="SUPFAM" id="SSF49503">
    <property type="entry name" value="Cupredoxins"/>
    <property type="match status" value="2"/>
</dbReference>
<keyword evidence="3" id="KW-0186">Copper</keyword>
<evidence type="ECO:0008006" key="9">
    <source>
        <dbReference type="Google" id="ProtNLM"/>
    </source>
</evidence>
<feature type="chain" id="PRO_5031311848" description="Plastocyanin-like domain-containing protein" evidence="4">
    <location>
        <begin position="32"/>
        <end position="317"/>
    </location>
</feature>
<evidence type="ECO:0000259" key="5">
    <source>
        <dbReference type="Pfam" id="PF07731"/>
    </source>
</evidence>
<feature type="signal peptide" evidence="4">
    <location>
        <begin position="1"/>
        <end position="31"/>
    </location>
</feature>
<evidence type="ECO:0000256" key="3">
    <source>
        <dbReference type="ARBA" id="ARBA00023008"/>
    </source>
</evidence>
<dbReference type="EMBL" id="CP011308">
    <property type="protein sequence ID" value="AKF25281.1"/>
    <property type="molecule type" value="Genomic_DNA"/>
</dbReference>
<protein>
    <recommendedName>
        <fullName evidence="9">Plastocyanin-like domain-containing protein</fullName>
    </recommendedName>
</protein>
<dbReference type="AlphaFoldDB" id="A0A7U4RR15"/>
<accession>A0A7U4RR15</accession>
<dbReference type="PANTHER" id="PTHR11709:SF394">
    <property type="entry name" value="FI03373P-RELATED"/>
    <property type="match status" value="1"/>
</dbReference>
<evidence type="ECO:0000256" key="2">
    <source>
        <dbReference type="ARBA" id="ARBA00023002"/>
    </source>
</evidence>
<evidence type="ECO:0000259" key="6">
    <source>
        <dbReference type="Pfam" id="PF07732"/>
    </source>
</evidence>
<sequence length="317" mass="34051">MNRRDFLRKGAGGSIAFALSGLIMAPVNVQAATATRTYDISANSQDTTMIDGSTVFTWSLDDPASPGPGHVGSGMVVTEGDTIEVNLTNNLDRDINFVVQGVLGSTPTVAPGETKTYTFTAPAAGTYMYTDDANGYIAKAMGLFGALVVNPADGSAALYENGPTYDQQYVMVMSDMDGRLNDAIKNGATSYDINNYEPNYYFANGLIYPDTKKYDDTLITMNVGEDVAIRFINAGVIEYPMHFHGYHVNAIKNNRQLVSGFISRDTVLVRPDTTAEVILPVEQSGAYPLHTHYVPGVTVNGVYTNPYGGGLIIMVAS</sequence>
<dbReference type="Proteomes" id="UP000034444">
    <property type="component" value="Chromosome"/>
</dbReference>
<evidence type="ECO:0000256" key="1">
    <source>
        <dbReference type="ARBA" id="ARBA00022723"/>
    </source>
</evidence>
<dbReference type="InterPro" id="IPR008972">
    <property type="entry name" value="Cupredoxin"/>
</dbReference>
<feature type="domain" description="Plastocyanin-like" evidence="5">
    <location>
        <begin position="189"/>
        <end position="293"/>
    </location>
</feature>
<feature type="domain" description="Plastocyanin-like" evidence="6">
    <location>
        <begin position="72"/>
        <end position="152"/>
    </location>
</feature>
<gene>
    <name evidence="7" type="ORF">YH65_07675</name>
</gene>
<dbReference type="OrthoDB" id="9757546at2"/>
<organism evidence="7 8">
    <name type="scientific">Sulfurovum lithotrophicum</name>
    <dbReference type="NCBI Taxonomy" id="206403"/>
    <lineage>
        <taxon>Bacteria</taxon>
        <taxon>Pseudomonadati</taxon>
        <taxon>Campylobacterota</taxon>
        <taxon>Epsilonproteobacteria</taxon>
        <taxon>Campylobacterales</taxon>
        <taxon>Sulfurovaceae</taxon>
        <taxon>Sulfurovum</taxon>
    </lineage>
</organism>
<name>A0A7U4RR15_9BACT</name>
<keyword evidence="4" id="KW-0732">Signal</keyword>
<dbReference type="InterPro" id="IPR011707">
    <property type="entry name" value="Cu-oxidase-like_N"/>
</dbReference>
<dbReference type="InterPro" id="IPR006311">
    <property type="entry name" value="TAT_signal"/>
</dbReference>
<evidence type="ECO:0000313" key="8">
    <source>
        <dbReference type="Proteomes" id="UP000034444"/>
    </source>
</evidence>
<reference evidence="8" key="2">
    <citation type="journal article" date="2017" name="Stand. Genomic Sci.">
        <title>Complete genome sequence of the sulfur-oxidizing chemolithoautotrophic Sulfurovum lithotrophicum 42BKTT.</title>
        <authorList>
            <person name="Jeon W."/>
            <person name="Priscilla L."/>
            <person name="Park G."/>
            <person name="Lee H."/>
            <person name="Lee N."/>
            <person name="Lee D."/>
            <person name="Kwon H."/>
            <person name="Ahn I."/>
            <person name="Lee C."/>
            <person name="Lee H."/>
            <person name="Ahn J."/>
        </authorList>
    </citation>
    <scope>NUCLEOTIDE SEQUENCE [LARGE SCALE GENOMIC DNA]</scope>
    <source>
        <strain evidence="8">ATCC BAA-797 / 42BKT</strain>
    </source>
</reference>